<dbReference type="EMBL" id="LODT01000028">
    <property type="protein sequence ID" value="KYQ93111.1"/>
    <property type="molecule type" value="Genomic_DNA"/>
</dbReference>
<accession>A0A151ZGL1</accession>
<evidence type="ECO:0000256" key="4">
    <source>
        <dbReference type="ARBA" id="ARBA00022801"/>
    </source>
</evidence>
<proteinExistence type="inferred from homology"/>
<reference evidence="7 8" key="1">
    <citation type="submission" date="2015-12" db="EMBL/GenBank/DDBJ databases">
        <title>Dictyostelia acquired genes for synthesis and detection of signals that induce cell-type specialization by lateral gene transfer from prokaryotes.</title>
        <authorList>
            <person name="Gloeckner G."/>
            <person name="Schaap P."/>
        </authorList>
    </citation>
    <scope>NUCLEOTIDE SEQUENCE [LARGE SCALE GENOMIC DNA]</scope>
    <source>
        <strain evidence="7 8">TK</strain>
    </source>
</reference>
<protein>
    <submittedName>
        <fullName evidence="7">Peptidase S28 family protein</fullName>
    </submittedName>
</protein>
<dbReference type="InterPro" id="IPR008758">
    <property type="entry name" value="Peptidase_S28"/>
</dbReference>
<keyword evidence="3 6" id="KW-0732">Signal</keyword>
<keyword evidence="2" id="KW-0645">Protease</keyword>
<gene>
    <name evidence="7" type="ORF">DLAC_05738</name>
</gene>
<feature type="signal peptide" evidence="6">
    <location>
        <begin position="1"/>
        <end position="22"/>
    </location>
</feature>
<evidence type="ECO:0000256" key="3">
    <source>
        <dbReference type="ARBA" id="ARBA00022729"/>
    </source>
</evidence>
<dbReference type="GO" id="GO:0070008">
    <property type="term" value="F:serine-type exopeptidase activity"/>
    <property type="evidence" value="ECO:0007669"/>
    <property type="project" value="InterPro"/>
</dbReference>
<evidence type="ECO:0000313" key="7">
    <source>
        <dbReference type="EMBL" id="KYQ93111.1"/>
    </source>
</evidence>
<name>A0A151ZGL1_TIELA</name>
<feature type="chain" id="PRO_5007593257" evidence="6">
    <location>
        <begin position="23"/>
        <end position="466"/>
    </location>
</feature>
<comment type="similarity">
    <text evidence="1">Belongs to the peptidase S28 family.</text>
</comment>
<dbReference type="GO" id="GO:0006508">
    <property type="term" value="P:proteolysis"/>
    <property type="evidence" value="ECO:0007669"/>
    <property type="project" value="UniProtKB-KW"/>
</dbReference>
<comment type="caution">
    <text evidence="7">The sequence shown here is derived from an EMBL/GenBank/DDBJ whole genome shotgun (WGS) entry which is preliminary data.</text>
</comment>
<dbReference type="InterPro" id="IPR029058">
    <property type="entry name" value="AB_hydrolase_fold"/>
</dbReference>
<evidence type="ECO:0000256" key="2">
    <source>
        <dbReference type="ARBA" id="ARBA00022670"/>
    </source>
</evidence>
<keyword evidence="8" id="KW-1185">Reference proteome</keyword>
<dbReference type="PANTHER" id="PTHR11010:SF11">
    <property type="entry name" value="THYMUS-SPECIFIC SERINE PROTEASE"/>
    <property type="match status" value="1"/>
</dbReference>
<evidence type="ECO:0000313" key="8">
    <source>
        <dbReference type="Proteomes" id="UP000076078"/>
    </source>
</evidence>
<evidence type="ECO:0000256" key="5">
    <source>
        <dbReference type="ARBA" id="ARBA00023180"/>
    </source>
</evidence>
<keyword evidence="4" id="KW-0378">Hydrolase</keyword>
<dbReference type="PANTHER" id="PTHR11010">
    <property type="entry name" value="PROTEASE S28 PRO-X CARBOXYPEPTIDASE-RELATED"/>
    <property type="match status" value="1"/>
</dbReference>
<dbReference type="FunFam" id="1.20.120.980:FF:000005">
    <property type="entry name" value="Clan SC, family S28, unassigned serine peptidase"/>
    <property type="match status" value="1"/>
</dbReference>
<dbReference type="InParanoid" id="A0A151ZGL1"/>
<dbReference type="AlphaFoldDB" id="A0A151ZGL1"/>
<keyword evidence="5" id="KW-0325">Glycoprotein</keyword>
<organism evidence="7 8">
    <name type="scientific">Tieghemostelium lacteum</name>
    <name type="common">Slime mold</name>
    <name type="synonym">Dictyostelium lacteum</name>
    <dbReference type="NCBI Taxonomy" id="361077"/>
    <lineage>
        <taxon>Eukaryota</taxon>
        <taxon>Amoebozoa</taxon>
        <taxon>Evosea</taxon>
        <taxon>Eumycetozoa</taxon>
        <taxon>Dictyostelia</taxon>
        <taxon>Dictyosteliales</taxon>
        <taxon>Raperosteliaceae</taxon>
        <taxon>Tieghemostelium</taxon>
    </lineage>
</organism>
<dbReference type="PROSITE" id="PS51257">
    <property type="entry name" value="PROKAR_LIPOPROTEIN"/>
    <property type="match status" value="1"/>
</dbReference>
<dbReference type="Pfam" id="PF05577">
    <property type="entry name" value="Peptidase_S28"/>
    <property type="match status" value="1"/>
</dbReference>
<evidence type="ECO:0000256" key="6">
    <source>
        <dbReference type="SAM" id="SignalP"/>
    </source>
</evidence>
<evidence type="ECO:0000256" key="1">
    <source>
        <dbReference type="ARBA" id="ARBA00011079"/>
    </source>
</evidence>
<dbReference type="Gene3D" id="1.20.120.980">
    <property type="entry name" value="Serine carboxypeptidase S28, SKS domain"/>
    <property type="match status" value="1"/>
</dbReference>
<dbReference type="GO" id="GO:0008239">
    <property type="term" value="F:dipeptidyl-peptidase activity"/>
    <property type="evidence" value="ECO:0007669"/>
    <property type="project" value="TreeGrafter"/>
</dbReference>
<dbReference type="Gene3D" id="3.40.50.1820">
    <property type="entry name" value="alpha/beta hydrolase"/>
    <property type="match status" value="1"/>
</dbReference>
<dbReference type="InterPro" id="IPR042269">
    <property type="entry name" value="Ser_carbopepase_S28_SKS"/>
</dbReference>
<dbReference type="Proteomes" id="UP000076078">
    <property type="component" value="Unassembled WGS sequence"/>
</dbReference>
<dbReference type="SUPFAM" id="SSF53474">
    <property type="entry name" value="alpha/beta-Hydrolases"/>
    <property type="match status" value="1"/>
</dbReference>
<sequence>MITRPFLLLLLILGLISCYCNAWPLPFPKKQSIESNPNITQYYWYNQILNHYDEQDQRTFAQRYWYNDLYYNYNKGGPIILYINGEGPVSGPPSSQQDATVIYAEALGALIVTLEHRYYGNSSPFQDLSTENLKFLTSQQALNDLANFVLDFAQNITNFNGKIITIGGSYSGALSAWFRLKFPHITVGALASSGVVNAILDFTAFDEWVAHSAGNDCADALRLVTKTAELYVLSGNGLKIKTMFNAQTLVEDGDFFYWLADSMAEGIQYGFHDQLCLPLINAMNNNGDMLATYANYTANVWGVYLGTPAEYATSWQQNTTHDIEKADRQWWYQVCTEFGYFQNAPSSGSIRSSFVNMTYHKDHCLQVFGLLKDGSQLWPDTEAVNYYYGGNHTAGTNIIFTEGSQDPWSRSSILHEEYATEPLFVVTCENCGHCVDLRGCPGGCSEPNNLFEVRNETLSIFSTWLE</sequence>
<dbReference type="OMA" id="WQYCSEW"/>
<dbReference type="OrthoDB" id="1735038at2759"/>